<dbReference type="PANTHER" id="PTHR11346:SF147">
    <property type="entry name" value="GALECTIN"/>
    <property type="match status" value="1"/>
</dbReference>
<dbReference type="InterPro" id="IPR013320">
    <property type="entry name" value="ConA-like_dom_sf"/>
</dbReference>
<reference evidence="5 6" key="1">
    <citation type="journal article" date="2021" name="Elife">
        <title>Chloroplast acquisition without the gene transfer in kleptoplastic sea slugs, Plakobranchus ocellatus.</title>
        <authorList>
            <person name="Maeda T."/>
            <person name="Takahashi S."/>
            <person name="Yoshida T."/>
            <person name="Shimamura S."/>
            <person name="Takaki Y."/>
            <person name="Nagai Y."/>
            <person name="Toyoda A."/>
            <person name="Suzuki Y."/>
            <person name="Arimoto A."/>
            <person name="Ishii H."/>
            <person name="Satoh N."/>
            <person name="Nishiyama T."/>
            <person name="Hasebe M."/>
            <person name="Maruyama T."/>
            <person name="Minagawa J."/>
            <person name="Obokata J."/>
            <person name="Shigenobu S."/>
        </authorList>
    </citation>
    <scope>NUCLEOTIDE SEQUENCE [LARGE SCALE GENOMIC DNA]</scope>
</reference>
<dbReference type="PROSITE" id="PS51304">
    <property type="entry name" value="GALECTIN"/>
    <property type="match status" value="1"/>
</dbReference>
<dbReference type="SMART" id="SM00908">
    <property type="entry name" value="Gal-bind_lectin"/>
    <property type="match status" value="1"/>
</dbReference>
<evidence type="ECO:0000256" key="1">
    <source>
        <dbReference type="ARBA" id="ARBA00022734"/>
    </source>
</evidence>
<dbReference type="PANTHER" id="PTHR11346">
    <property type="entry name" value="GALECTIN"/>
    <property type="match status" value="1"/>
</dbReference>
<feature type="transmembrane region" description="Helical" evidence="3">
    <location>
        <begin position="21"/>
        <end position="43"/>
    </location>
</feature>
<dbReference type="InterPro" id="IPR044156">
    <property type="entry name" value="Galectin-like"/>
</dbReference>
<protein>
    <recommendedName>
        <fullName evidence="2">Galectin</fullName>
    </recommendedName>
</protein>
<evidence type="ECO:0000313" key="6">
    <source>
        <dbReference type="Proteomes" id="UP000735302"/>
    </source>
</evidence>
<comment type="caution">
    <text evidence="5">The sequence shown here is derived from an EMBL/GenBank/DDBJ whole genome shotgun (WGS) entry which is preliminary data.</text>
</comment>
<keyword evidence="3" id="KW-1133">Transmembrane helix</keyword>
<keyword evidence="3" id="KW-0472">Membrane</keyword>
<evidence type="ECO:0000256" key="3">
    <source>
        <dbReference type="SAM" id="Phobius"/>
    </source>
</evidence>
<proteinExistence type="predicted"/>
<keyword evidence="1 2" id="KW-0430">Lectin</keyword>
<dbReference type="Gene3D" id="2.60.120.200">
    <property type="match status" value="1"/>
</dbReference>
<evidence type="ECO:0000259" key="4">
    <source>
        <dbReference type="PROSITE" id="PS51304"/>
    </source>
</evidence>
<accession>A0AAV4C6S9</accession>
<evidence type="ECO:0000256" key="2">
    <source>
        <dbReference type="RuleBase" id="RU102079"/>
    </source>
</evidence>
<dbReference type="EMBL" id="BLXT01006036">
    <property type="protein sequence ID" value="GFO28416.1"/>
    <property type="molecule type" value="Genomic_DNA"/>
</dbReference>
<keyword evidence="6" id="KW-1185">Reference proteome</keyword>
<keyword evidence="3" id="KW-0812">Transmembrane</keyword>
<feature type="domain" description="Galectin" evidence="4">
    <location>
        <begin position="134"/>
        <end position="268"/>
    </location>
</feature>
<name>A0AAV4C6S9_9GAST</name>
<evidence type="ECO:0000313" key="5">
    <source>
        <dbReference type="EMBL" id="GFO28416.1"/>
    </source>
</evidence>
<dbReference type="AlphaFoldDB" id="A0AAV4C6S9"/>
<dbReference type="Proteomes" id="UP000735302">
    <property type="component" value="Unassembled WGS sequence"/>
</dbReference>
<organism evidence="5 6">
    <name type="scientific">Plakobranchus ocellatus</name>
    <dbReference type="NCBI Taxonomy" id="259542"/>
    <lineage>
        <taxon>Eukaryota</taxon>
        <taxon>Metazoa</taxon>
        <taxon>Spiralia</taxon>
        <taxon>Lophotrochozoa</taxon>
        <taxon>Mollusca</taxon>
        <taxon>Gastropoda</taxon>
        <taxon>Heterobranchia</taxon>
        <taxon>Euthyneura</taxon>
        <taxon>Panpulmonata</taxon>
        <taxon>Sacoglossa</taxon>
        <taxon>Placobranchoidea</taxon>
        <taxon>Plakobranchidae</taxon>
        <taxon>Plakobranchus</taxon>
    </lineage>
</organism>
<dbReference type="InterPro" id="IPR001079">
    <property type="entry name" value="Galectin_CRD"/>
</dbReference>
<dbReference type="Pfam" id="PF00337">
    <property type="entry name" value="Gal-bind_lectin"/>
    <property type="match status" value="1"/>
</dbReference>
<gene>
    <name evidence="5" type="ORF">PoB_005492100</name>
</gene>
<dbReference type="SUPFAM" id="SSF49899">
    <property type="entry name" value="Concanavalin A-like lectins/glucanases"/>
    <property type="match status" value="1"/>
</dbReference>
<sequence length="268" mass="29661">MEKLYPHKIVRGRAMTVMPSWLLYHVIGWSCICTCVLASTGFIKYTDRTLVCDPDRALQTSALGTNLACARKCKEQLVCTGFMLQLESERAGARLGTCLWCAANAVVNISYTPTDPPTVTWIHVLGQLLNPDKDILDISSSLSVGRIVTLQGTVSDPVPDHSEFSVYTKNDWNIAVAISLHFAYHGYNNTILIHTRTDGSWNTEARLPEGYFPFPPGGKIDFAVLATSEGFRVYINGDFVFTVTSTASWVGTIGHVSFKKINDVWITF</sequence>
<dbReference type="GO" id="GO:0030246">
    <property type="term" value="F:carbohydrate binding"/>
    <property type="evidence" value="ECO:0007669"/>
    <property type="project" value="UniProtKB-UniRule"/>
</dbReference>